<evidence type="ECO:0000256" key="6">
    <source>
        <dbReference type="RuleBase" id="RU363076"/>
    </source>
</evidence>
<evidence type="ECO:0000256" key="3">
    <source>
        <dbReference type="ARBA" id="ARBA00022692"/>
    </source>
</evidence>
<keyword evidence="8" id="KW-1185">Reference proteome</keyword>
<dbReference type="InterPro" id="IPR045214">
    <property type="entry name" value="Surf1/Surf4"/>
</dbReference>
<dbReference type="PANTHER" id="PTHR23427:SF2">
    <property type="entry name" value="SURFEIT LOCUS PROTEIN 1"/>
    <property type="match status" value="1"/>
</dbReference>
<dbReference type="RefSeq" id="WP_220083691.1">
    <property type="nucleotide sequence ID" value="NZ_CBCRYE010000001.1"/>
</dbReference>
<dbReference type="EMBL" id="FMTS01000001">
    <property type="protein sequence ID" value="SCW37805.1"/>
    <property type="molecule type" value="Genomic_DNA"/>
</dbReference>
<dbReference type="Pfam" id="PF02104">
    <property type="entry name" value="SURF1"/>
    <property type="match status" value="1"/>
</dbReference>
<evidence type="ECO:0000256" key="2">
    <source>
        <dbReference type="ARBA" id="ARBA00007165"/>
    </source>
</evidence>
<sequence length="243" mass="27147">MSTRKITLSSLLFGCLTVAAIALFLALGAWQVQRLAWKTDLITRVNARVAAPAVQAPRLADWPRVNRADDEYRHVILRGRLMNAAEAQVYTLSDYGAGYWVMTPLKRDDGSIVYINRGFVLMDKRAPATRPEAQTDGEVTITGLLRMPESKGWFLQQANDPARDAWYRRDIAAIAQSRHIGAVAPYFIDADATPNPGGWPKGGLTVVKFPNSHLMYAITWFSLAAMLIAVSVWLLWFRKPESD</sequence>
<evidence type="ECO:0000256" key="4">
    <source>
        <dbReference type="ARBA" id="ARBA00022989"/>
    </source>
</evidence>
<protein>
    <recommendedName>
        <fullName evidence="6">SURF1-like protein</fullName>
    </recommendedName>
</protein>
<comment type="similarity">
    <text evidence="2 6">Belongs to the SURF1 family.</text>
</comment>
<dbReference type="InterPro" id="IPR002994">
    <property type="entry name" value="Surf1/Shy1"/>
</dbReference>
<dbReference type="GO" id="GO:0005886">
    <property type="term" value="C:plasma membrane"/>
    <property type="evidence" value="ECO:0007669"/>
    <property type="project" value="UniProtKB-SubCell"/>
</dbReference>
<name>A0A1G4Q035_9CAUL</name>
<gene>
    <name evidence="7" type="ORF">SAMN02927928_0800</name>
</gene>
<feature type="transmembrane region" description="Helical" evidence="6">
    <location>
        <begin position="214"/>
        <end position="237"/>
    </location>
</feature>
<keyword evidence="3 6" id="KW-0812">Transmembrane</keyword>
<reference evidence="8" key="1">
    <citation type="submission" date="2016-10" db="EMBL/GenBank/DDBJ databases">
        <authorList>
            <person name="Varghese N."/>
            <person name="Submissions S."/>
        </authorList>
    </citation>
    <scope>NUCLEOTIDE SEQUENCE [LARGE SCALE GENOMIC DNA]</scope>
    <source>
        <strain evidence="8">CGMCC 1.3431</strain>
    </source>
</reference>
<comment type="caution">
    <text evidence="6">Lacks conserved residue(s) required for the propagation of feature annotation.</text>
</comment>
<dbReference type="CDD" id="cd06662">
    <property type="entry name" value="SURF1"/>
    <property type="match status" value="1"/>
</dbReference>
<proteinExistence type="inferred from homology"/>
<evidence type="ECO:0000256" key="5">
    <source>
        <dbReference type="ARBA" id="ARBA00023136"/>
    </source>
</evidence>
<dbReference type="AlphaFoldDB" id="A0A1G4Q035"/>
<accession>A0A1G4Q035</accession>
<evidence type="ECO:0000256" key="1">
    <source>
        <dbReference type="ARBA" id="ARBA00004370"/>
    </source>
</evidence>
<organism evidence="7 8">
    <name type="scientific">Asticcacaulis taihuensis</name>
    <dbReference type="NCBI Taxonomy" id="260084"/>
    <lineage>
        <taxon>Bacteria</taxon>
        <taxon>Pseudomonadati</taxon>
        <taxon>Pseudomonadota</taxon>
        <taxon>Alphaproteobacteria</taxon>
        <taxon>Caulobacterales</taxon>
        <taxon>Caulobacteraceae</taxon>
        <taxon>Asticcacaulis</taxon>
    </lineage>
</organism>
<evidence type="ECO:0000313" key="7">
    <source>
        <dbReference type="EMBL" id="SCW37805.1"/>
    </source>
</evidence>
<keyword evidence="5 6" id="KW-0472">Membrane</keyword>
<keyword evidence="4 6" id="KW-1133">Transmembrane helix</keyword>
<dbReference type="Proteomes" id="UP000199150">
    <property type="component" value="Unassembled WGS sequence"/>
</dbReference>
<dbReference type="PROSITE" id="PS50895">
    <property type="entry name" value="SURF1"/>
    <property type="match status" value="1"/>
</dbReference>
<keyword evidence="6" id="KW-1003">Cell membrane</keyword>
<comment type="subcellular location">
    <subcellularLocation>
        <location evidence="6">Cell membrane</location>
        <topology evidence="6">Multi-pass membrane protein</topology>
    </subcellularLocation>
    <subcellularLocation>
        <location evidence="1">Membrane</location>
    </subcellularLocation>
</comment>
<dbReference type="PANTHER" id="PTHR23427">
    <property type="entry name" value="SURFEIT LOCUS PROTEIN"/>
    <property type="match status" value="1"/>
</dbReference>
<evidence type="ECO:0000313" key="8">
    <source>
        <dbReference type="Proteomes" id="UP000199150"/>
    </source>
</evidence>
<dbReference type="STRING" id="260084.SAMN02927928_0800"/>